<dbReference type="GO" id="GO:0006534">
    <property type="term" value="P:cysteine metabolic process"/>
    <property type="evidence" value="ECO:0007669"/>
    <property type="project" value="UniProtKB-ARBA"/>
</dbReference>
<dbReference type="GO" id="GO:0009069">
    <property type="term" value="P:serine family amino acid metabolic process"/>
    <property type="evidence" value="ECO:0007669"/>
    <property type="project" value="UniProtKB-ARBA"/>
</dbReference>
<reference evidence="2" key="1">
    <citation type="submission" date="2022-03" db="EMBL/GenBank/DDBJ databases">
        <authorList>
            <person name="Alioto T."/>
            <person name="Alioto T."/>
            <person name="Gomez Garrido J."/>
        </authorList>
    </citation>
    <scope>NUCLEOTIDE SEQUENCE</scope>
</reference>
<dbReference type="InterPro" id="IPR050214">
    <property type="entry name" value="Cys_Synth/Cystath_Beta-Synth"/>
</dbReference>
<dbReference type="Proteomes" id="UP001295444">
    <property type="component" value="Chromosome 08"/>
</dbReference>
<sequence length="157" mass="17333">MPEKMSMEKVDVLHALGAVIVRTPTNARFDSPESHVGIAWRLKNKIPNSHILVQYQNASNPLAHYDSTAEEILEQCEGQLDLLVAGTGGTITRLACKLKEKCPGCKMAAVDPEGSILSEPEELNQTDKTLCQPFWIDLLLTCGIRPTIRNLFPCHVP</sequence>
<dbReference type="AlphaFoldDB" id="A0AAD1SS44"/>
<dbReference type="Pfam" id="PF00291">
    <property type="entry name" value="PALP"/>
    <property type="match status" value="1"/>
</dbReference>
<evidence type="ECO:0000313" key="2">
    <source>
        <dbReference type="EMBL" id="CAH2310778.1"/>
    </source>
</evidence>
<gene>
    <name evidence="2" type="ORF">PECUL_23A053496</name>
</gene>
<dbReference type="GO" id="GO:0044272">
    <property type="term" value="P:sulfur compound biosynthetic process"/>
    <property type="evidence" value="ECO:0007669"/>
    <property type="project" value="UniProtKB-ARBA"/>
</dbReference>
<dbReference type="SUPFAM" id="SSF53686">
    <property type="entry name" value="Tryptophan synthase beta subunit-like PLP-dependent enzymes"/>
    <property type="match status" value="1"/>
</dbReference>
<dbReference type="Gene3D" id="3.40.50.1100">
    <property type="match status" value="2"/>
</dbReference>
<protein>
    <submittedName>
        <fullName evidence="2">Cystathionine beta-synthase isoform X1</fullName>
    </submittedName>
</protein>
<evidence type="ECO:0000259" key="1">
    <source>
        <dbReference type="Pfam" id="PF00291"/>
    </source>
</evidence>
<organism evidence="2 3">
    <name type="scientific">Pelobates cultripes</name>
    <name type="common">Western spadefoot toad</name>
    <dbReference type="NCBI Taxonomy" id="61616"/>
    <lineage>
        <taxon>Eukaryota</taxon>
        <taxon>Metazoa</taxon>
        <taxon>Chordata</taxon>
        <taxon>Craniata</taxon>
        <taxon>Vertebrata</taxon>
        <taxon>Euteleostomi</taxon>
        <taxon>Amphibia</taxon>
        <taxon>Batrachia</taxon>
        <taxon>Anura</taxon>
        <taxon>Pelobatoidea</taxon>
        <taxon>Pelobatidae</taxon>
        <taxon>Pelobates</taxon>
    </lineage>
</organism>
<feature type="domain" description="Tryptophan synthase beta chain-like PALP" evidence="1">
    <location>
        <begin position="1"/>
        <end position="115"/>
    </location>
</feature>
<dbReference type="InterPro" id="IPR001926">
    <property type="entry name" value="TrpB-like_PALP"/>
</dbReference>
<dbReference type="PANTHER" id="PTHR10314">
    <property type="entry name" value="CYSTATHIONINE BETA-SYNTHASE"/>
    <property type="match status" value="1"/>
</dbReference>
<dbReference type="InterPro" id="IPR036052">
    <property type="entry name" value="TrpB-like_PALP_sf"/>
</dbReference>
<keyword evidence="3" id="KW-1185">Reference proteome</keyword>
<dbReference type="EMBL" id="OW240919">
    <property type="protein sequence ID" value="CAH2310778.1"/>
    <property type="molecule type" value="Genomic_DNA"/>
</dbReference>
<proteinExistence type="predicted"/>
<accession>A0AAD1SS44</accession>
<name>A0AAD1SS44_PELCU</name>
<evidence type="ECO:0000313" key="3">
    <source>
        <dbReference type="Proteomes" id="UP001295444"/>
    </source>
</evidence>